<keyword evidence="2 3" id="KW-0560">Oxidoreductase</keyword>
<dbReference type="InterPro" id="IPR036291">
    <property type="entry name" value="NAD(P)-bd_dom_sf"/>
</dbReference>
<dbReference type="SUPFAM" id="SSF51735">
    <property type="entry name" value="NAD(P)-binding Rossmann-fold domains"/>
    <property type="match status" value="1"/>
</dbReference>
<dbReference type="FunFam" id="3.40.50.720:FF:000084">
    <property type="entry name" value="Short-chain dehydrogenase reductase"/>
    <property type="match status" value="1"/>
</dbReference>
<dbReference type="PRINTS" id="PR00081">
    <property type="entry name" value="GDHRDH"/>
</dbReference>
<protein>
    <submittedName>
        <fullName evidence="3">Glucose 1-dehydrogenase 4</fullName>
        <ecNumber evidence="3">1.1.1.47</ecNumber>
    </submittedName>
</protein>
<dbReference type="PRINTS" id="PR00080">
    <property type="entry name" value="SDRFAMILY"/>
</dbReference>
<dbReference type="CDD" id="cd05233">
    <property type="entry name" value="SDR_c"/>
    <property type="match status" value="1"/>
</dbReference>
<dbReference type="STRING" id="36849.OXPF_08310"/>
<comment type="similarity">
    <text evidence="1">Belongs to the short-chain dehydrogenases/reductases (SDR) family.</text>
</comment>
<dbReference type="PATRIC" id="fig|36849.3.peg.886"/>
<dbReference type="GO" id="GO:0008206">
    <property type="term" value="P:bile acid metabolic process"/>
    <property type="evidence" value="ECO:0007669"/>
    <property type="project" value="UniProtKB-ARBA"/>
</dbReference>
<comment type="caution">
    <text evidence="3">The sequence shown here is derived from an EMBL/GenBank/DDBJ whole genome shotgun (WGS) entry which is preliminary data.</text>
</comment>
<dbReference type="GO" id="GO:0047936">
    <property type="term" value="F:glucose 1-dehydrogenase [NAD(P)+] activity"/>
    <property type="evidence" value="ECO:0007669"/>
    <property type="project" value="UniProtKB-EC"/>
</dbReference>
<sequence length="252" mass="26216">MRLKGKVAVVTGASSGMGRAIALLFANEGASVVAVARRKERLAEITQKAQEAGGTILAFQGDVSKKEDMENMIDFTVEKLGKIDILVNNAGVMDEMMPAGEVTDEMWDKVISVNLTGPLYSCRKAINVMLTQGSGNIINVASIGGLQGSRAGAAYTASKFGLVGLTKNIGFQYAKKGIRCNAICPGGVDTEIGVGITKPSAFGIERATAGMAANPRSGSPEEIANVALFLASDESSFVNGITLVADSGWSAY</sequence>
<evidence type="ECO:0000256" key="2">
    <source>
        <dbReference type="ARBA" id="ARBA00023002"/>
    </source>
</evidence>
<dbReference type="EMBL" id="LKET01000021">
    <property type="protein sequence ID" value="KPU45598.1"/>
    <property type="molecule type" value="Genomic_DNA"/>
</dbReference>
<accession>A0A0P8WCK1</accession>
<dbReference type="Gene3D" id="3.40.50.720">
    <property type="entry name" value="NAD(P)-binding Rossmann-like Domain"/>
    <property type="match status" value="1"/>
</dbReference>
<dbReference type="OrthoDB" id="9803333at2"/>
<evidence type="ECO:0000313" key="4">
    <source>
        <dbReference type="Proteomes" id="UP000050326"/>
    </source>
</evidence>
<reference evidence="3 4" key="1">
    <citation type="submission" date="2015-09" db="EMBL/GenBank/DDBJ databases">
        <title>Genome sequence of Oxobacter pfennigii DSM 3222.</title>
        <authorList>
            <person name="Poehlein A."/>
            <person name="Bengelsdorf F.R."/>
            <person name="Schiel-Bengelsdorf B."/>
            <person name="Duerre P."/>
            <person name="Daniel R."/>
        </authorList>
    </citation>
    <scope>NUCLEOTIDE SEQUENCE [LARGE SCALE GENOMIC DNA]</scope>
    <source>
        <strain evidence="3 4">DSM 3222</strain>
    </source>
</reference>
<dbReference type="PANTHER" id="PTHR42760">
    <property type="entry name" value="SHORT-CHAIN DEHYDROGENASES/REDUCTASES FAMILY MEMBER"/>
    <property type="match status" value="1"/>
</dbReference>
<proteinExistence type="inferred from homology"/>
<dbReference type="InterPro" id="IPR020904">
    <property type="entry name" value="Sc_DH/Rdtase_CS"/>
</dbReference>
<dbReference type="InterPro" id="IPR002347">
    <property type="entry name" value="SDR_fam"/>
</dbReference>
<dbReference type="Proteomes" id="UP000050326">
    <property type="component" value="Unassembled WGS sequence"/>
</dbReference>
<dbReference type="PROSITE" id="PS00061">
    <property type="entry name" value="ADH_SHORT"/>
    <property type="match status" value="1"/>
</dbReference>
<organism evidence="3 4">
    <name type="scientific">Oxobacter pfennigii</name>
    <dbReference type="NCBI Taxonomy" id="36849"/>
    <lineage>
        <taxon>Bacteria</taxon>
        <taxon>Bacillati</taxon>
        <taxon>Bacillota</taxon>
        <taxon>Clostridia</taxon>
        <taxon>Eubacteriales</taxon>
        <taxon>Clostridiaceae</taxon>
        <taxon>Oxobacter</taxon>
    </lineage>
</organism>
<dbReference type="NCBIfam" id="NF005559">
    <property type="entry name" value="PRK07231.1"/>
    <property type="match status" value="1"/>
</dbReference>
<gene>
    <name evidence="3" type="primary">gdhIV</name>
    <name evidence="3" type="ORF">OXPF_08310</name>
</gene>
<evidence type="ECO:0000313" key="3">
    <source>
        <dbReference type="EMBL" id="KPU45598.1"/>
    </source>
</evidence>
<dbReference type="EC" id="1.1.1.47" evidence="3"/>
<dbReference type="RefSeq" id="WP_054873939.1">
    <property type="nucleotide sequence ID" value="NZ_LKET01000021.1"/>
</dbReference>
<evidence type="ECO:0000256" key="1">
    <source>
        <dbReference type="ARBA" id="ARBA00006484"/>
    </source>
</evidence>
<keyword evidence="4" id="KW-1185">Reference proteome</keyword>
<name>A0A0P8WCK1_9CLOT</name>
<dbReference type="Pfam" id="PF13561">
    <property type="entry name" value="adh_short_C2"/>
    <property type="match status" value="1"/>
</dbReference>
<dbReference type="AlphaFoldDB" id="A0A0P8WCK1"/>